<dbReference type="EMBL" id="VOOS01000002">
    <property type="protein sequence ID" value="TXB66011.1"/>
    <property type="molecule type" value="Genomic_DNA"/>
</dbReference>
<dbReference type="OrthoDB" id="9781616at2"/>
<comment type="caution">
    <text evidence="1">The sequence shown here is derived from an EMBL/GenBank/DDBJ whole genome shotgun (WGS) entry which is preliminary data.</text>
</comment>
<dbReference type="PANTHER" id="PTHR36454">
    <property type="entry name" value="LMO2823 PROTEIN"/>
    <property type="match status" value="1"/>
</dbReference>
<organism evidence="1 2">
    <name type="scientific">Vicingus serpentipes</name>
    <dbReference type="NCBI Taxonomy" id="1926625"/>
    <lineage>
        <taxon>Bacteria</taxon>
        <taxon>Pseudomonadati</taxon>
        <taxon>Bacteroidota</taxon>
        <taxon>Flavobacteriia</taxon>
        <taxon>Flavobacteriales</taxon>
        <taxon>Vicingaceae</taxon>
        <taxon>Vicingus</taxon>
    </lineage>
</organism>
<dbReference type="PIRSF" id="PIRSF033563">
    <property type="entry name" value="UCP033563"/>
    <property type="match status" value="1"/>
</dbReference>
<sequence length="418" mass="48485">MIGIVAKIIPFKAIRPTRDKAYLVSSMPAYIYPKHLLEAKLESNPYTFLHVINPEFRADNKTQPNSVERFENVKEKFDEFCNNKIFLQDEKESFYIYRQITKTNTYIGLITGISVDDYLNGNIKIHEHTLTQREETFKLYLDVCQFNAEPVLLTYKDNPIVDAIINKYMKTRSEYEFCTTHHIKQDLWLVNDSEDIKTLTDAFENINDIYVADGHHRSASSVLYAQSKREENPEHKPEDKFNYFLSYLIPESKLNIIEYNRTVSSLNELSIEDFLEKIKIQFELEEKETLYSPTHRHNFSMYIGGKWYSLTAKKGTYNENDNVGNLDARILTQNILTPILDIVDLKTDNRISFMEGTKGAEGLQQKVDSEEAIVAFGLYPVSIEQLKAVADANDIMPPKSTWIEPKMRSGLTIYSLED</sequence>
<evidence type="ECO:0000313" key="1">
    <source>
        <dbReference type="EMBL" id="TXB66011.1"/>
    </source>
</evidence>
<dbReference type="PANTHER" id="PTHR36454:SF1">
    <property type="entry name" value="DUF1015 DOMAIN-CONTAINING PROTEIN"/>
    <property type="match status" value="1"/>
</dbReference>
<name>A0A5C6RUL3_9FLAO</name>
<dbReference type="InterPro" id="IPR008323">
    <property type="entry name" value="UCP033563"/>
</dbReference>
<dbReference type="AlphaFoldDB" id="A0A5C6RUL3"/>
<evidence type="ECO:0000313" key="2">
    <source>
        <dbReference type="Proteomes" id="UP000321721"/>
    </source>
</evidence>
<reference evidence="1 2" key="1">
    <citation type="submission" date="2019-08" db="EMBL/GenBank/DDBJ databases">
        <title>Genome of Vicingus serpentipes NCIMB 15042.</title>
        <authorList>
            <person name="Bowman J.P."/>
        </authorList>
    </citation>
    <scope>NUCLEOTIDE SEQUENCE [LARGE SCALE GENOMIC DNA]</scope>
    <source>
        <strain evidence="1 2">NCIMB 15042</strain>
    </source>
</reference>
<gene>
    <name evidence="1" type="ORF">FRY74_05430</name>
</gene>
<accession>A0A5C6RUL3</accession>
<protein>
    <submittedName>
        <fullName evidence="1">DUF1015 domain-containing protein</fullName>
    </submittedName>
</protein>
<keyword evidence="2" id="KW-1185">Reference proteome</keyword>
<proteinExistence type="predicted"/>
<dbReference type="Proteomes" id="UP000321721">
    <property type="component" value="Unassembled WGS sequence"/>
</dbReference>
<dbReference type="Pfam" id="PF06245">
    <property type="entry name" value="DUF1015"/>
    <property type="match status" value="1"/>
</dbReference>